<evidence type="ECO:0000313" key="1">
    <source>
        <dbReference type="EMBL" id="SVD48651.1"/>
    </source>
</evidence>
<feature type="non-terminal residue" evidence="1">
    <location>
        <position position="1"/>
    </location>
</feature>
<dbReference type="SUPFAM" id="SSF51197">
    <property type="entry name" value="Clavaminate synthase-like"/>
    <property type="match status" value="1"/>
</dbReference>
<proteinExistence type="predicted"/>
<reference evidence="1" key="1">
    <citation type="submission" date="2018-05" db="EMBL/GenBank/DDBJ databases">
        <authorList>
            <person name="Lanie J.A."/>
            <person name="Ng W.-L."/>
            <person name="Kazmierczak K.M."/>
            <person name="Andrzejewski T.M."/>
            <person name="Davidsen T.M."/>
            <person name="Wayne K.J."/>
            <person name="Tettelin H."/>
            <person name="Glass J.I."/>
            <person name="Rusch D."/>
            <person name="Podicherti R."/>
            <person name="Tsui H.-C.T."/>
            <person name="Winkler M.E."/>
        </authorList>
    </citation>
    <scope>NUCLEOTIDE SEQUENCE</scope>
</reference>
<organism evidence="1">
    <name type="scientific">marine metagenome</name>
    <dbReference type="NCBI Taxonomy" id="408172"/>
    <lineage>
        <taxon>unclassified sequences</taxon>
        <taxon>metagenomes</taxon>
        <taxon>ecological metagenomes</taxon>
    </lineage>
</organism>
<dbReference type="AlphaFoldDB" id="A0A382VRU8"/>
<sequence>VSILAEAQVEQFEREGWLFLPEALPVTILDHLNERFDAWGEESRL</sequence>
<protein>
    <submittedName>
        <fullName evidence="1">Uncharacterized protein</fullName>
    </submittedName>
</protein>
<dbReference type="EMBL" id="UINC01153754">
    <property type="protein sequence ID" value="SVD48651.1"/>
    <property type="molecule type" value="Genomic_DNA"/>
</dbReference>
<feature type="non-terminal residue" evidence="1">
    <location>
        <position position="45"/>
    </location>
</feature>
<accession>A0A382VRU8</accession>
<gene>
    <name evidence="1" type="ORF">METZ01_LOCUS401505</name>
</gene>
<name>A0A382VRU8_9ZZZZ</name>